<dbReference type="PROSITE" id="PS00107">
    <property type="entry name" value="PROTEIN_KINASE_ATP"/>
    <property type="match status" value="1"/>
</dbReference>
<evidence type="ECO:0000256" key="3">
    <source>
        <dbReference type="ARBA" id="ARBA00022679"/>
    </source>
</evidence>
<dbReference type="InterPro" id="IPR017441">
    <property type="entry name" value="Protein_kinase_ATP_BS"/>
</dbReference>
<dbReference type="PANTHER" id="PTHR46008:SF25">
    <property type="entry name" value="PROTEIN KINASE DOMAIN-CONTAINING PROTEIN"/>
    <property type="match status" value="1"/>
</dbReference>
<organism evidence="16 17">
    <name type="scientific">Cinchona calisaya</name>
    <dbReference type="NCBI Taxonomy" id="153742"/>
    <lineage>
        <taxon>Eukaryota</taxon>
        <taxon>Viridiplantae</taxon>
        <taxon>Streptophyta</taxon>
        <taxon>Embryophyta</taxon>
        <taxon>Tracheophyta</taxon>
        <taxon>Spermatophyta</taxon>
        <taxon>Magnoliopsida</taxon>
        <taxon>eudicotyledons</taxon>
        <taxon>Gunneridae</taxon>
        <taxon>Pentapetalae</taxon>
        <taxon>asterids</taxon>
        <taxon>lamiids</taxon>
        <taxon>Gentianales</taxon>
        <taxon>Rubiaceae</taxon>
        <taxon>Cinchonoideae</taxon>
        <taxon>Cinchoneae</taxon>
        <taxon>Cinchona</taxon>
    </lineage>
</organism>
<accession>A0ABD3A039</accession>
<dbReference type="PROSITE" id="PS00108">
    <property type="entry name" value="PROTEIN_KINASE_ST"/>
    <property type="match status" value="1"/>
</dbReference>
<dbReference type="Pfam" id="PF07714">
    <property type="entry name" value="PK_Tyr_Ser-Thr"/>
    <property type="match status" value="1"/>
</dbReference>
<evidence type="ECO:0000256" key="13">
    <source>
        <dbReference type="SAM" id="Phobius"/>
    </source>
</evidence>
<comment type="subcellular location">
    <subcellularLocation>
        <location evidence="1">Membrane</location>
        <topology evidence="1">Single-pass membrane protein</topology>
    </subcellularLocation>
</comment>
<dbReference type="FunFam" id="1.10.510.10:FF:000161">
    <property type="entry name" value="Wall-associated receptor kinase-like 20"/>
    <property type="match status" value="1"/>
</dbReference>
<dbReference type="EMBL" id="JBJUIK010000007">
    <property type="protein sequence ID" value="KAL3523860.1"/>
    <property type="molecule type" value="Genomic_DNA"/>
</dbReference>
<dbReference type="InterPro" id="IPR008271">
    <property type="entry name" value="Ser/Thr_kinase_AS"/>
</dbReference>
<dbReference type="PROSITE" id="PS50011">
    <property type="entry name" value="PROTEIN_KINASE_DOM"/>
    <property type="match status" value="1"/>
</dbReference>
<dbReference type="InterPro" id="IPR000719">
    <property type="entry name" value="Prot_kinase_dom"/>
</dbReference>
<evidence type="ECO:0000256" key="10">
    <source>
        <dbReference type="ARBA" id="ARBA00023136"/>
    </source>
</evidence>
<evidence type="ECO:0000259" key="15">
    <source>
        <dbReference type="PROSITE" id="PS50011"/>
    </source>
</evidence>
<feature type="domain" description="Protein kinase" evidence="15">
    <location>
        <begin position="347"/>
        <end position="622"/>
    </location>
</feature>
<keyword evidence="8 12" id="KW-0067">ATP-binding</keyword>
<dbReference type="FunFam" id="3.30.200.20:FF:000446">
    <property type="entry name" value="Wall-associated receptor kinase-like 20"/>
    <property type="match status" value="1"/>
</dbReference>
<evidence type="ECO:0000256" key="8">
    <source>
        <dbReference type="ARBA" id="ARBA00022840"/>
    </source>
</evidence>
<reference evidence="16 17" key="1">
    <citation type="submission" date="2024-11" db="EMBL/GenBank/DDBJ databases">
        <title>A near-complete genome assembly of Cinchona calisaya.</title>
        <authorList>
            <person name="Lian D.C."/>
            <person name="Zhao X.W."/>
            <person name="Wei L."/>
        </authorList>
    </citation>
    <scope>NUCLEOTIDE SEQUENCE [LARGE SCALE GENOMIC DNA]</scope>
    <source>
        <tissue evidence="16">Nenye</tissue>
    </source>
</reference>
<keyword evidence="3" id="KW-0808">Transferase</keyword>
<dbReference type="AlphaFoldDB" id="A0ABD3A039"/>
<comment type="caution">
    <text evidence="16">The sequence shown here is derived from an EMBL/GenBank/DDBJ whole genome shotgun (WGS) entry which is preliminary data.</text>
</comment>
<dbReference type="SMART" id="SM00220">
    <property type="entry name" value="S_TKc"/>
    <property type="match status" value="1"/>
</dbReference>
<dbReference type="InterPro" id="IPR025287">
    <property type="entry name" value="WAK_GUB"/>
</dbReference>
<dbReference type="Pfam" id="PF13947">
    <property type="entry name" value="GUB_WAK_bind"/>
    <property type="match status" value="1"/>
</dbReference>
<dbReference type="InterPro" id="IPR001245">
    <property type="entry name" value="Ser-Thr/Tyr_kinase_cat_dom"/>
</dbReference>
<evidence type="ECO:0000256" key="12">
    <source>
        <dbReference type="PROSITE-ProRule" id="PRU10141"/>
    </source>
</evidence>
<keyword evidence="10 13" id="KW-0472">Membrane</keyword>
<evidence type="ECO:0000256" key="1">
    <source>
        <dbReference type="ARBA" id="ARBA00004167"/>
    </source>
</evidence>
<gene>
    <name evidence="16" type="ORF">ACH5RR_016694</name>
</gene>
<evidence type="ECO:0000313" key="16">
    <source>
        <dbReference type="EMBL" id="KAL3523860.1"/>
    </source>
</evidence>
<feature type="signal peptide" evidence="14">
    <location>
        <begin position="1"/>
        <end position="23"/>
    </location>
</feature>
<keyword evidence="5 14" id="KW-0732">Signal</keyword>
<dbReference type="CDD" id="cd14066">
    <property type="entry name" value="STKc_IRAK"/>
    <property type="match status" value="1"/>
</dbReference>
<keyword evidence="4 13" id="KW-0812">Transmembrane</keyword>
<evidence type="ECO:0000256" key="14">
    <source>
        <dbReference type="SAM" id="SignalP"/>
    </source>
</evidence>
<dbReference type="GO" id="GO:0005524">
    <property type="term" value="F:ATP binding"/>
    <property type="evidence" value="ECO:0007669"/>
    <property type="project" value="UniProtKB-UniRule"/>
</dbReference>
<feature type="chain" id="PRO_5044841381" description="Protein kinase domain-containing protein" evidence="14">
    <location>
        <begin position="24"/>
        <end position="632"/>
    </location>
</feature>
<evidence type="ECO:0000256" key="2">
    <source>
        <dbReference type="ARBA" id="ARBA00022527"/>
    </source>
</evidence>
<evidence type="ECO:0000256" key="7">
    <source>
        <dbReference type="ARBA" id="ARBA00022777"/>
    </source>
</evidence>
<dbReference type="PANTHER" id="PTHR46008">
    <property type="entry name" value="LEAF RUST 10 DISEASE-RESISTANCE LOCUS RECEPTOR-LIKE PROTEIN KINASE-LIKE 1.4"/>
    <property type="match status" value="1"/>
</dbReference>
<evidence type="ECO:0000313" key="17">
    <source>
        <dbReference type="Proteomes" id="UP001630127"/>
    </source>
</evidence>
<dbReference type="Gene3D" id="1.10.510.10">
    <property type="entry name" value="Transferase(Phosphotransferase) domain 1"/>
    <property type="match status" value="1"/>
</dbReference>
<keyword evidence="11" id="KW-0325">Glycoprotein</keyword>
<proteinExistence type="predicted"/>
<keyword evidence="6 12" id="KW-0547">Nucleotide-binding</keyword>
<keyword evidence="9 13" id="KW-1133">Transmembrane helix</keyword>
<evidence type="ECO:0000256" key="11">
    <source>
        <dbReference type="ARBA" id="ARBA00023180"/>
    </source>
</evidence>
<feature type="binding site" evidence="12">
    <location>
        <position position="375"/>
    </location>
    <ligand>
        <name>ATP</name>
        <dbReference type="ChEBI" id="CHEBI:30616"/>
    </ligand>
</feature>
<protein>
    <recommendedName>
        <fullName evidence="15">Protein kinase domain-containing protein</fullName>
    </recommendedName>
</protein>
<dbReference type="Proteomes" id="UP001630127">
    <property type="component" value="Unassembled WGS sequence"/>
</dbReference>
<dbReference type="GO" id="GO:0005886">
    <property type="term" value="C:plasma membrane"/>
    <property type="evidence" value="ECO:0007669"/>
    <property type="project" value="UniProtKB-ARBA"/>
</dbReference>
<evidence type="ECO:0000256" key="9">
    <source>
        <dbReference type="ARBA" id="ARBA00022989"/>
    </source>
</evidence>
<dbReference type="Gene3D" id="3.30.200.20">
    <property type="entry name" value="Phosphorylase Kinase, domain 1"/>
    <property type="match status" value="1"/>
</dbReference>
<feature type="transmembrane region" description="Helical" evidence="13">
    <location>
        <begin position="281"/>
        <end position="303"/>
    </location>
</feature>
<keyword evidence="7" id="KW-0418">Kinase</keyword>
<keyword evidence="17" id="KW-1185">Reference proteome</keyword>
<dbReference type="SUPFAM" id="SSF56112">
    <property type="entry name" value="Protein kinase-like (PK-like)"/>
    <property type="match status" value="1"/>
</dbReference>
<evidence type="ECO:0000256" key="4">
    <source>
        <dbReference type="ARBA" id="ARBA00022692"/>
    </source>
</evidence>
<sequence length="632" mass="68728">MDYYYLLVITLLLLTCASKGALSARRCPDCGPTPVPYPLSTGPTCGDQLYKLRCNAGGSLLFDTLNNTYAVTSISREIQRLTIQPSPFLSNTCVTADISTQGIQLNSSLPFNITSSNTILYLNCTNLLLSSPLNCTSSSLCHTFINGTSGNATDGTAACGRNSEICCTFRAGGSSTSYSIRVRDAGCRAYRSFVNLDYSLPVSRWPQPGVELQWISPREPVCGTQSDCDSDSTCGPDPSSNSGVRRCFCNSGFHWDAIGGLCAQNVTCQDADGCGSNRTGLIAGLSTGLGAGLILAIIGFLLYKRHQRIKEAKERLAREREEILNSGGGKSAKNFTGKEIKKATNNFSRDRLLGAGGYGEVYKGILSDGTVVAIKCAKLGNTKGTDQVLNEVRILCQVNHKNLVGLLGCCVELEQPLMVYEYVPNGALLDHLQGLNRKQLSWTSRLDIAHTTAEGLAYLHSSAVPPIYHRDVKSSNILLDEKLNAKVSDFGLSRLAHTDLSHISTCAQGTIGYLDPEYYKNYQLTDKSDVYSFGVVLLELLTSQKAVDFNRPMDDVNLAVYVRRLVEEEKIMDAVDPILKEGATNLELDTMKALGFLAVGCLEEHRQNRPSMKEVAEEIEYIISIAKSKPAE</sequence>
<dbReference type="GO" id="GO:0004674">
    <property type="term" value="F:protein serine/threonine kinase activity"/>
    <property type="evidence" value="ECO:0007669"/>
    <property type="project" value="UniProtKB-KW"/>
</dbReference>
<name>A0ABD3A039_9GENT</name>
<evidence type="ECO:0000256" key="5">
    <source>
        <dbReference type="ARBA" id="ARBA00022729"/>
    </source>
</evidence>
<dbReference type="InterPro" id="IPR011009">
    <property type="entry name" value="Kinase-like_dom_sf"/>
</dbReference>
<keyword evidence="2" id="KW-0723">Serine/threonine-protein kinase</keyword>
<evidence type="ECO:0000256" key="6">
    <source>
        <dbReference type="ARBA" id="ARBA00022741"/>
    </source>
</evidence>